<dbReference type="eggNOG" id="COG2027">
    <property type="taxonomic scope" value="Bacteria"/>
</dbReference>
<comment type="caution">
    <text evidence="3">The sequence shown here is derived from an EMBL/GenBank/DDBJ whole genome shotgun (WGS) entry which is preliminary data.</text>
</comment>
<evidence type="ECO:0000256" key="2">
    <source>
        <dbReference type="ARBA" id="ARBA00022801"/>
    </source>
</evidence>
<dbReference type="InterPro" id="IPR012338">
    <property type="entry name" value="Beta-lactam/transpept-like"/>
</dbReference>
<dbReference type="Proteomes" id="UP000003828">
    <property type="component" value="Unassembled WGS sequence"/>
</dbReference>
<protein>
    <submittedName>
        <fullName evidence="3">Putative D-alanyl-D-alanine carboxypeptidase</fullName>
    </submittedName>
</protein>
<keyword evidence="3" id="KW-0645">Protease</keyword>
<dbReference type="EMBL" id="BAEG01000032">
    <property type="protein sequence ID" value="GAB12983.1"/>
    <property type="molecule type" value="Genomic_DNA"/>
</dbReference>
<gene>
    <name evidence="3" type="primary">dac</name>
    <name evidence="3" type="ORF">ARGLB_032_00280</name>
</gene>
<keyword evidence="4" id="KW-1185">Reference proteome</keyword>
<dbReference type="GO" id="GO:0000270">
    <property type="term" value="P:peptidoglycan metabolic process"/>
    <property type="evidence" value="ECO:0007669"/>
    <property type="project" value="TreeGrafter"/>
</dbReference>
<dbReference type="SUPFAM" id="SSF56601">
    <property type="entry name" value="beta-lactamase/transpeptidase-like"/>
    <property type="match status" value="1"/>
</dbReference>
<evidence type="ECO:0000313" key="3">
    <source>
        <dbReference type="EMBL" id="GAB12983.1"/>
    </source>
</evidence>
<reference evidence="3 4" key="1">
    <citation type="submission" date="2011-12" db="EMBL/GenBank/DDBJ databases">
        <title>Whole genome shotgun sequence of Arthrobacter globiformis NBRC 12137.</title>
        <authorList>
            <person name="Miyazawa S."/>
            <person name="Hosoyama A."/>
            <person name="Tsuchikane K."/>
            <person name="Katsumata H."/>
            <person name="Yamazaki S."/>
            <person name="Fujita N."/>
        </authorList>
    </citation>
    <scope>NUCLEOTIDE SEQUENCE [LARGE SCALE GENOMIC DNA]</scope>
    <source>
        <strain evidence="3 4">NBRC 12137</strain>
    </source>
</reference>
<sequence length="502" mass="50342">MSGTRSTASGRGRLTTMVRSWPTVLLTVLLLALALPAGMLIAPALTGPARSTAEPAQTPSWHLVPERLSVPQGIDPLSNAAPVPVPANVAARLDPVLKTDGGGSFTAVVQDAATGKVLYDREGAASRIPASNMKLLTAVAALRGIGPEERFSTRVLAGPAAETPGAAPAAATRSIVLVGGGDVLLGAGDSAESKVLGHAGLATLAKQTVESLRKGGFKGQLQVLVDDSLFTGPALNPAWSPDDVAAGEMAPLFPLALNSARFDPADTTAPRPQDSAIASGEAFAAGLKAAGAAAGLTVAPAVVRLDGKPAADAKVLAEVRSATVSQQVDLMLQTSDNYLAETLGRMTAVAGGQPGTNESARAAVLEQLSGLGIPTDGMFAADVSGLAPANQVSARQFSEVVRAITNGKDTRLRAALAGFPVAGLTGTLGDRYIDESTAEGAGLVRAKTGTLNTVIALSGYVVDADGRLLVFSFIGNGLTPGAAGNKPALDTAATALAGCGCS</sequence>
<evidence type="ECO:0000256" key="1">
    <source>
        <dbReference type="ARBA" id="ARBA00006096"/>
    </source>
</evidence>
<dbReference type="AlphaFoldDB" id="H0QJI2"/>
<dbReference type="NCBIfam" id="TIGR00666">
    <property type="entry name" value="PBP4"/>
    <property type="match status" value="1"/>
</dbReference>
<dbReference type="GO" id="GO:0004185">
    <property type="term" value="F:serine-type carboxypeptidase activity"/>
    <property type="evidence" value="ECO:0007669"/>
    <property type="project" value="InterPro"/>
</dbReference>
<dbReference type="Pfam" id="PF02113">
    <property type="entry name" value="Peptidase_S13"/>
    <property type="match status" value="2"/>
</dbReference>
<dbReference type="PANTHER" id="PTHR30023:SF0">
    <property type="entry name" value="PENICILLIN-SENSITIVE CARBOXYPEPTIDASE A"/>
    <property type="match status" value="1"/>
</dbReference>
<name>H0QJI2_ARTG1</name>
<keyword evidence="2" id="KW-0378">Hydrolase</keyword>
<evidence type="ECO:0000313" key="4">
    <source>
        <dbReference type="Proteomes" id="UP000003828"/>
    </source>
</evidence>
<proteinExistence type="inferred from homology"/>
<accession>H0QJI2</accession>
<keyword evidence="3" id="KW-0121">Carboxypeptidase</keyword>
<dbReference type="Gene3D" id="3.40.710.10">
    <property type="entry name" value="DD-peptidase/beta-lactamase superfamily"/>
    <property type="match status" value="2"/>
</dbReference>
<dbReference type="STRING" id="1077972.ARGLB_032_00280"/>
<comment type="similarity">
    <text evidence="1">Belongs to the peptidase S13 family.</text>
</comment>
<dbReference type="PANTHER" id="PTHR30023">
    <property type="entry name" value="D-ALANYL-D-ALANINE CARBOXYPEPTIDASE"/>
    <property type="match status" value="1"/>
</dbReference>
<organism evidence="3 4">
    <name type="scientific">Arthrobacter globiformis (strain ATCC 8010 / DSM 20124 / JCM 1332 / NBRC 12137 / NCIMB 8907 / NRRL B-2979 / 168)</name>
    <dbReference type="NCBI Taxonomy" id="1077972"/>
    <lineage>
        <taxon>Bacteria</taxon>
        <taxon>Bacillati</taxon>
        <taxon>Actinomycetota</taxon>
        <taxon>Actinomycetes</taxon>
        <taxon>Micrococcales</taxon>
        <taxon>Micrococcaceae</taxon>
        <taxon>Arthrobacter</taxon>
    </lineage>
</organism>
<dbReference type="InterPro" id="IPR000667">
    <property type="entry name" value="Peptidase_S13"/>
</dbReference>
<dbReference type="GO" id="GO:0006508">
    <property type="term" value="P:proteolysis"/>
    <property type="evidence" value="ECO:0007669"/>
    <property type="project" value="InterPro"/>
</dbReference>
<dbReference type="PRINTS" id="PR00922">
    <property type="entry name" value="DADACBPTASE3"/>
</dbReference>
<dbReference type="RefSeq" id="WP_003799715.1">
    <property type="nucleotide sequence ID" value="NZ_BAEG01000032.1"/>
</dbReference>